<reference evidence="2 3" key="1">
    <citation type="submission" date="2024-06" db="EMBL/GenBank/DDBJ databases">
        <title>Genomics of switchgrass bacterial isolates.</title>
        <authorList>
            <person name="Shade A."/>
        </authorList>
    </citation>
    <scope>NUCLEOTIDE SEQUENCE [LARGE SCALE GENOMIC DNA]</scope>
    <source>
        <strain evidence="2 3">PvP084</strain>
    </source>
</reference>
<dbReference type="InterPro" id="IPR045528">
    <property type="entry name" value="DO-GTPase2"/>
</dbReference>
<protein>
    <recommendedName>
        <fullName evidence="1">Double-GTPase 2 domain-containing protein</fullName>
    </recommendedName>
</protein>
<dbReference type="EMBL" id="JBEPNW010000002">
    <property type="protein sequence ID" value="MET3866197.1"/>
    <property type="molecule type" value="Genomic_DNA"/>
</dbReference>
<organism evidence="2 3">
    <name type="scientific">Methylobacterium radiotolerans</name>
    <dbReference type="NCBI Taxonomy" id="31998"/>
    <lineage>
        <taxon>Bacteria</taxon>
        <taxon>Pseudomonadati</taxon>
        <taxon>Pseudomonadota</taxon>
        <taxon>Alphaproteobacteria</taxon>
        <taxon>Hyphomicrobiales</taxon>
        <taxon>Methylobacteriaceae</taxon>
        <taxon>Methylobacterium</taxon>
    </lineage>
</organism>
<evidence type="ECO:0000313" key="2">
    <source>
        <dbReference type="EMBL" id="MET3866197.1"/>
    </source>
</evidence>
<accession>A0ABV2NI94</accession>
<dbReference type="Pfam" id="PF19993">
    <property type="entry name" value="DO-GTPase2"/>
    <property type="match status" value="1"/>
</dbReference>
<feature type="domain" description="Double-GTPase 2" evidence="1">
    <location>
        <begin position="93"/>
        <end position="311"/>
    </location>
</feature>
<sequence length="343" mass="36874">MSDACTFEGCTVGETGACALEKDPATCEHRLGRRPAPGAVEAGVATDPSASESLSNIGAPVLERPEGTASFPSSRTLGPDAVSAIMGSRYVTVVGILGDPESGKTACLVSLYLLVANAQLAGWSFTDSKSLMAFEEIARGARDWDEGNPPEQMTVHTEMADDRRPGFLHLRLVRDSDGRRVDLALPDLPGEWTTDLVATSRTDRFEFMKAAEAIWVVLDGRALENKERRQGIISRVGQLAGRLGALFDGPIPRLVLVVTHRDAGEPSPSVITRLEAELAKRHMTATIVPVAPFSEDDERARPGFGLDRLIAATTASDLPPVDVWPTSEPVVGVRSYIGYRGRR</sequence>
<dbReference type="InterPro" id="IPR027417">
    <property type="entry name" value="P-loop_NTPase"/>
</dbReference>
<evidence type="ECO:0000313" key="3">
    <source>
        <dbReference type="Proteomes" id="UP001549119"/>
    </source>
</evidence>
<comment type="caution">
    <text evidence="2">The sequence shown here is derived from an EMBL/GenBank/DDBJ whole genome shotgun (WGS) entry which is preliminary data.</text>
</comment>
<evidence type="ECO:0000259" key="1">
    <source>
        <dbReference type="Pfam" id="PF19993"/>
    </source>
</evidence>
<name>A0ABV2NI94_9HYPH</name>
<proteinExistence type="predicted"/>
<keyword evidence="3" id="KW-1185">Reference proteome</keyword>
<dbReference type="SUPFAM" id="SSF52540">
    <property type="entry name" value="P-loop containing nucleoside triphosphate hydrolases"/>
    <property type="match status" value="1"/>
</dbReference>
<dbReference type="Proteomes" id="UP001549119">
    <property type="component" value="Unassembled WGS sequence"/>
</dbReference>
<gene>
    <name evidence="2" type="ORF">ABIC20_003506</name>
</gene>
<dbReference type="RefSeq" id="WP_043074376.1">
    <property type="nucleotide sequence ID" value="NZ_JAZBNP010000001.1"/>
</dbReference>